<keyword evidence="3" id="KW-0032">Aminotransferase</keyword>
<dbReference type="RefSeq" id="WP_114496466.1">
    <property type="nucleotide sequence ID" value="NZ_QPJW01000003.1"/>
</dbReference>
<gene>
    <name evidence="5" type="ORF">DFP94_103103</name>
</gene>
<comment type="caution">
    <text evidence="5">The sequence shown here is derived from an EMBL/GenBank/DDBJ whole genome shotgun (WGS) entry which is preliminary data.</text>
</comment>
<evidence type="ECO:0000313" key="5">
    <source>
        <dbReference type="EMBL" id="RCX20379.1"/>
    </source>
</evidence>
<proteinExistence type="inferred from homology"/>
<dbReference type="PROSITE" id="PS00105">
    <property type="entry name" value="AA_TRANSFER_CLASS_1"/>
    <property type="match status" value="1"/>
</dbReference>
<keyword evidence="6" id="KW-1185">Reference proteome</keyword>
<dbReference type="GO" id="GO:0008483">
    <property type="term" value="F:transaminase activity"/>
    <property type="evidence" value="ECO:0007669"/>
    <property type="project" value="UniProtKB-KW"/>
</dbReference>
<accession>A0A369BFQ3</accession>
<organism evidence="5 6">
    <name type="scientific">Fontibacillus phaseoli</name>
    <dbReference type="NCBI Taxonomy" id="1416533"/>
    <lineage>
        <taxon>Bacteria</taxon>
        <taxon>Bacillati</taxon>
        <taxon>Bacillota</taxon>
        <taxon>Bacilli</taxon>
        <taxon>Bacillales</taxon>
        <taxon>Paenibacillaceae</taxon>
        <taxon>Fontibacillus</taxon>
    </lineage>
</organism>
<evidence type="ECO:0000313" key="6">
    <source>
        <dbReference type="Proteomes" id="UP000253090"/>
    </source>
</evidence>
<protein>
    <recommendedName>
        <fullName evidence="3">Aminotransferase</fullName>
        <ecNumber evidence="3">2.6.1.-</ecNumber>
    </recommendedName>
</protein>
<name>A0A369BFQ3_9BACL</name>
<dbReference type="CDD" id="cd00609">
    <property type="entry name" value="AAT_like"/>
    <property type="match status" value="1"/>
</dbReference>
<comment type="cofactor">
    <cofactor evidence="1 3">
        <name>pyridoxal 5'-phosphate</name>
        <dbReference type="ChEBI" id="CHEBI:597326"/>
    </cofactor>
</comment>
<dbReference type="InterPro" id="IPR015424">
    <property type="entry name" value="PyrdxlP-dep_Trfase"/>
</dbReference>
<keyword evidence="3" id="KW-0808">Transferase</keyword>
<dbReference type="EC" id="2.6.1.-" evidence="3"/>
<sequence>MILEVYGHGGDLRTASARYGLAPEQFIDFSANINPLGPPPGLLDRLSEALPQVAGYPDPGHRVLISRLAQSLDTDGACFVIGNGAAENMALALLALSPSKVGVIEPCFSEYKTLSQQFGAEVISVLGEEERDFRAAPEEVERLIAACDLVFIGQPNNPNGVQYSLDELHRFAEAGERYGTYVVVDEAFIDFIPGPQRQSLLAELERYPRLILIRSMTKFYAIPGLRLGYAISHPRTAAAMRGKQVTWSVNLLALLAGEICLAAGQEYEQATISLIARQREVLRRELDHLDCRTWPGEANFLLVRLPEIWTAAGMQEALGARGVLVRSCAMYPGLGERDIRIAVKDPAACTKLLHEMKQVLAGGMKK</sequence>
<dbReference type="InterPro" id="IPR015421">
    <property type="entry name" value="PyrdxlP-dep_Trfase_major"/>
</dbReference>
<keyword evidence="2" id="KW-0663">Pyridoxal phosphate</keyword>
<dbReference type="PANTHER" id="PTHR42885">
    <property type="entry name" value="HISTIDINOL-PHOSPHATE AMINOTRANSFERASE-RELATED"/>
    <property type="match status" value="1"/>
</dbReference>
<dbReference type="InterPro" id="IPR004839">
    <property type="entry name" value="Aminotransferase_I/II_large"/>
</dbReference>
<evidence type="ECO:0000256" key="2">
    <source>
        <dbReference type="ARBA" id="ARBA00022898"/>
    </source>
</evidence>
<dbReference type="Gene3D" id="3.40.640.10">
    <property type="entry name" value="Type I PLP-dependent aspartate aminotransferase-like (Major domain)"/>
    <property type="match status" value="1"/>
</dbReference>
<feature type="domain" description="Aminotransferase class I/classII large" evidence="4">
    <location>
        <begin position="25"/>
        <end position="354"/>
    </location>
</feature>
<evidence type="ECO:0000259" key="4">
    <source>
        <dbReference type="Pfam" id="PF00155"/>
    </source>
</evidence>
<dbReference type="Proteomes" id="UP000253090">
    <property type="component" value="Unassembled WGS sequence"/>
</dbReference>
<dbReference type="Gene3D" id="3.90.1150.10">
    <property type="entry name" value="Aspartate Aminotransferase, domain 1"/>
    <property type="match status" value="1"/>
</dbReference>
<dbReference type="InterPro" id="IPR015422">
    <property type="entry name" value="PyrdxlP-dep_Trfase_small"/>
</dbReference>
<dbReference type="OrthoDB" id="9813612at2"/>
<dbReference type="GO" id="GO:0030170">
    <property type="term" value="F:pyridoxal phosphate binding"/>
    <property type="evidence" value="ECO:0007669"/>
    <property type="project" value="InterPro"/>
</dbReference>
<dbReference type="PANTHER" id="PTHR42885:SF1">
    <property type="entry name" value="THREONINE-PHOSPHATE DECARBOXYLASE"/>
    <property type="match status" value="1"/>
</dbReference>
<evidence type="ECO:0000256" key="3">
    <source>
        <dbReference type="RuleBase" id="RU000481"/>
    </source>
</evidence>
<dbReference type="InterPro" id="IPR004838">
    <property type="entry name" value="NHTrfase_class1_PyrdxlP-BS"/>
</dbReference>
<evidence type="ECO:0000256" key="1">
    <source>
        <dbReference type="ARBA" id="ARBA00001933"/>
    </source>
</evidence>
<dbReference type="Pfam" id="PF00155">
    <property type="entry name" value="Aminotran_1_2"/>
    <property type="match status" value="1"/>
</dbReference>
<dbReference type="AlphaFoldDB" id="A0A369BFQ3"/>
<dbReference type="EMBL" id="QPJW01000003">
    <property type="protein sequence ID" value="RCX20379.1"/>
    <property type="molecule type" value="Genomic_DNA"/>
</dbReference>
<comment type="similarity">
    <text evidence="3">Belongs to the class-I pyridoxal-phosphate-dependent aminotransferase family.</text>
</comment>
<dbReference type="SUPFAM" id="SSF53383">
    <property type="entry name" value="PLP-dependent transferases"/>
    <property type="match status" value="1"/>
</dbReference>
<reference evidence="5 6" key="1">
    <citation type="submission" date="2018-07" db="EMBL/GenBank/DDBJ databases">
        <title>Genomic Encyclopedia of Type Strains, Phase III (KMG-III): the genomes of soil and plant-associated and newly described type strains.</title>
        <authorList>
            <person name="Whitman W."/>
        </authorList>
    </citation>
    <scope>NUCLEOTIDE SEQUENCE [LARGE SCALE GENOMIC DNA]</scope>
    <source>
        <strain evidence="5 6">CECT 8333</strain>
    </source>
</reference>